<dbReference type="KEGG" id="ggr:HKW67_08025"/>
<dbReference type="GO" id="GO:0032259">
    <property type="term" value="P:methylation"/>
    <property type="evidence" value="ECO:0007669"/>
    <property type="project" value="UniProtKB-KW"/>
</dbReference>
<dbReference type="AlphaFoldDB" id="A0A6M4ING1"/>
<dbReference type="Proteomes" id="UP000500938">
    <property type="component" value="Chromosome"/>
</dbReference>
<organism evidence="2 3">
    <name type="scientific">Gemmatimonas groenlandica</name>
    <dbReference type="NCBI Taxonomy" id="2732249"/>
    <lineage>
        <taxon>Bacteria</taxon>
        <taxon>Pseudomonadati</taxon>
        <taxon>Gemmatimonadota</taxon>
        <taxon>Gemmatimonadia</taxon>
        <taxon>Gemmatimonadales</taxon>
        <taxon>Gemmatimonadaceae</taxon>
        <taxon>Gemmatimonas</taxon>
    </lineage>
</organism>
<sequence>MSLRAVQREYDALAGHYDQRWKGYVAASTALAASRLELTPNEWLLDVGCGTGALLEQLHRRAPSARLIGVDATVGMLLRARARLAPAVLLVESTGEALPLADASVQSVVSTSALHYMEDAPRALREMHRVLAPGGRLVIVDWCADFLTMRALDVALRVFDRAHTQTFTSAAVQRLVAGANFERINVAREKIDRFWGLFVLIARVPS</sequence>
<dbReference type="SUPFAM" id="SSF53335">
    <property type="entry name" value="S-adenosyl-L-methionine-dependent methyltransferases"/>
    <property type="match status" value="1"/>
</dbReference>
<feature type="domain" description="Methyltransferase type 11" evidence="1">
    <location>
        <begin position="45"/>
        <end position="139"/>
    </location>
</feature>
<gene>
    <name evidence="2" type="ORF">HKW67_08025</name>
</gene>
<evidence type="ECO:0000313" key="3">
    <source>
        <dbReference type="Proteomes" id="UP000500938"/>
    </source>
</evidence>
<evidence type="ECO:0000259" key="1">
    <source>
        <dbReference type="Pfam" id="PF08241"/>
    </source>
</evidence>
<reference evidence="2 3" key="1">
    <citation type="submission" date="2020-05" db="EMBL/GenBank/DDBJ databases">
        <title>Complete genome sequence of Gemmatimonas greenlandica TET16.</title>
        <authorList>
            <person name="Zeng Y."/>
        </authorList>
    </citation>
    <scope>NUCLEOTIDE SEQUENCE [LARGE SCALE GENOMIC DNA]</scope>
    <source>
        <strain evidence="2 3">TET16</strain>
    </source>
</reference>
<dbReference type="PANTHER" id="PTHR43591:SF24">
    <property type="entry name" value="2-METHOXY-6-POLYPRENYL-1,4-BENZOQUINOL METHYLASE, MITOCHONDRIAL"/>
    <property type="match status" value="1"/>
</dbReference>
<dbReference type="InterPro" id="IPR013216">
    <property type="entry name" value="Methyltransf_11"/>
</dbReference>
<proteinExistence type="predicted"/>
<keyword evidence="3" id="KW-1185">Reference proteome</keyword>
<dbReference type="PANTHER" id="PTHR43591">
    <property type="entry name" value="METHYLTRANSFERASE"/>
    <property type="match status" value="1"/>
</dbReference>
<dbReference type="InterPro" id="IPR029063">
    <property type="entry name" value="SAM-dependent_MTases_sf"/>
</dbReference>
<name>A0A6M4ING1_9BACT</name>
<dbReference type="CDD" id="cd02440">
    <property type="entry name" value="AdoMet_MTases"/>
    <property type="match status" value="1"/>
</dbReference>
<dbReference type="Gene3D" id="3.40.50.150">
    <property type="entry name" value="Vaccinia Virus protein VP39"/>
    <property type="match status" value="1"/>
</dbReference>
<keyword evidence="2" id="KW-0489">Methyltransferase</keyword>
<dbReference type="GO" id="GO:0008757">
    <property type="term" value="F:S-adenosylmethionine-dependent methyltransferase activity"/>
    <property type="evidence" value="ECO:0007669"/>
    <property type="project" value="InterPro"/>
</dbReference>
<accession>A0A6M4ING1</accession>
<keyword evidence="2" id="KW-0808">Transferase</keyword>
<dbReference type="RefSeq" id="WP_171224888.1">
    <property type="nucleotide sequence ID" value="NZ_CP053085.1"/>
</dbReference>
<dbReference type="Pfam" id="PF08241">
    <property type="entry name" value="Methyltransf_11"/>
    <property type="match status" value="1"/>
</dbReference>
<evidence type="ECO:0000313" key="2">
    <source>
        <dbReference type="EMBL" id="QJR35458.1"/>
    </source>
</evidence>
<dbReference type="EMBL" id="CP053085">
    <property type="protein sequence ID" value="QJR35458.1"/>
    <property type="molecule type" value="Genomic_DNA"/>
</dbReference>
<protein>
    <submittedName>
        <fullName evidence="2">Class I SAM-dependent methyltransferase</fullName>
    </submittedName>
</protein>